<feature type="transmembrane region" description="Helical" evidence="4">
    <location>
        <begin position="63"/>
        <end position="85"/>
    </location>
</feature>
<feature type="transmembrane region" description="Helical" evidence="4">
    <location>
        <begin position="150"/>
        <end position="176"/>
    </location>
</feature>
<dbReference type="PANTHER" id="PTHR11360">
    <property type="entry name" value="MONOCARBOXYLATE TRANSPORTER"/>
    <property type="match status" value="1"/>
</dbReference>
<accession>A0A6G6J3J9</accession>
<feature type="transmembrane region" description="Helical" evidence="4">
    <location>
        <begin position="326"/>
        <end position="350"/>
    </location>
</feature>
<dbReference type="EMBL" id="CP049140">
    <property type="protein sequence ID" value="QIE89807.1"/>
    <property type="molecule type" value="Genomic_DNA"/>
</dbReference>
<dbReference type="PANTHER" id="PTHR11360:SF290">
    <property type="entry name" value="MONOCARBOXYLATE MFS PERMEASE"/>
    <property type="match status" value="1"/>
</dbReference>
<dbReference type="InterPro" id="IPR011701">
    <property type="entry name" value="MFS"/>
</dbReference>
<sequence length="441" mass="47348">MSHSQESQRPSMAIDFTEFRLGWKILILALIGILTSVSVAPLYSFGALVLPLQDAFGWPRAEIQPAISFLFAAAVVSVQISGWLIRRYGLRPVTIGSLLALSLGYLLVTFIDGPIWQLYVAYTLLAFAGMGTTTVTWTQLVNLWFDRNRGLALAIILSGTGLAALILPTLISWAIGHWGWRAGYWVLAALPLLVTLPLSFCWMNSQAPAVLAAPQVAALRPRLPGLSLSETARSKRFWLCNVALLFSVTSMVGMVTSTVPMLRDKGLSAGDAALAFSVFGISLIFGRVLVGYLVDRLWAPGVAFVVLALPAVGCLIYSTVDSHMSSLMLASALVGLGAGAEMDIAAFLMARYFGMRDYSRVFSLHMGIIGLGATLAPFYFAYLYSLSGSYSGMLLHCIVTFALGAALILAMGRYPKFQTPPAPVALAESSQDDAGVALSRS</sequence>
<dbReference type="KEGG" id="pnt:G5B91_27525"/>
<dbReference type="Pfam" id="PF07690">
    <property type="entry name" value="MFS_1"/>
    <property type="match status" value="1"/>
</dbReference>
<dbReference type="SUPFAM" id="SSF103473">
    <property type="entry name" value="MFS general substrate transporter"/>
    <property type="match status" value="1"/>
</dbReference>
<gene>
    <name evidence="6" type="ORF">G5B91_27525</name>
</gene>
<reference evidence="6 7" key="1">
    <citation type="submission" date="2020-02" db="EMBL/GenBank/DDBJ databases">
        <title>Integrative conjugative elements (ICEs) and plasmids drive adaptation of Pseudomonas nitroreducens strain HBP1 to wastewater environment.</title>
        <authorList>
            <person name="Sentchilo V."/>
            <person name="Carraro N."/>
            <person name="Bertelli C."/>
            <person name="van der Meer J.R."/>
        </authorList>
    </citation>
    <scope>NUCLEOTIDE SEQUENCE [LARGE SCALE GENOMIC DNA]</scope>
    <source>
        <strain evidence="6 7">HBP1</strain>
    </source>
</reference>
<evidence type="ECO:0000313" key="6">
    <source>
        <dbReference type="EMBL" id="QIE89807.1"/>
    </source>
</evidence>
<dbReference type="Proteomes" id="UP000501063">
    <property type="component" value="Chromosome"/>
</dbReference>
<keyword evidence="1 4" id="KW-0812">Transmembrane</keyword>
<keyword evidence="2 4" id="KW-1133">Transmembrane helix</keyword>
<feature type="transmembrane region" description="Helical" evidence="4">
    <location>
        <begin position="21"/>
        <end position="43"/>
    </location>
</feature>
<feature type="transmembrane region" description="Helical" evidence="4">
    <location>
        <begin position="297"/>
        <end position="320"/>
    </location>
</feature>
<name>A0A6G6J3J9_PSENT</name>
<proteinExistence type="predicted"/>
<dbReference type="InterPro" id="IPR036259">
    <property type="entry name" value="MFS_trans_sf"/>
</dbReference>
<feature type="transmembrane region" description="Helical" evidence="4">
    <location>
        <begin position="237"/>
        <end position="260"/>
    </location>
</feature>
<feature type="transmembrane region" description="Helical" evidence="4">
    <location>
        <begin position="92"/>
        <end position="111"/>
    </location>
</feature>
<evidence type="ECO:0000256" key="3">
    <source>
        <dbReference type="ARBA" id="ARBA00023136"/>
    </source>
</evidence>
<dbReference type="Gene3D" id="1.20.1250.20">
    <property type="entry name" value="MFS general substrate transporter like domains"/>
    <property type="match status" value="2"/>
</dbReference>
<feature type="transmembrane region" description="Helical" evidence="4">
    <location>
        <begin position="362"/>
        <end position="384"/>
    </location>
</feature>
<evidence type="ECO:0000256" key="1">
    <source>
        <dbReference type="ARBA" id="ARBA00022692"/>
    </source>
</evidence>
<feature type="transmembrane region" description="Helical" evidence="4">
    <location>
        <begin position="390"/>
        <end position="410"/>
    </location>
</feature>
<evidence type="ECO:0000256" key="4">
    <source>
        <dbReference type="SAM" id="Phobius"/>
    </source>
</evidence>
<feature type="transmembrane region" description="Helical" evidence="4">
    <location>
        <begin position="272"/>
        <end position="290"/>
    </location>
</feature>
<dbReference type="RefSeq" id="WP_081753996.1">
    <property type="nucleotide sequence ID" value="NZ_CAMIIC010000002.1"/>
</dbReference>
<evidence type="ECO:0000256" key="2">
    <source>
        <dbReference type="ARBA" id="ARBA00022989"/>
    </source>
</evidence>
<dbReference type="InterPro" id="IPR050327">
    <property type="entry name" value="Proton-linked_MCT"/>
</dbReference>
<evidence type="ECO:0000259" key="5">
    <source>
        <dbReference type="PROSITE" id="PS50850"/>
    </source>
</evidence>
<feature type="domain" description="Major facilitator superfamily (MFS) profile" evidence="5">
    <location>
        <begin position="24"/>
        <end position="416"/>
    </location>
</feature>
<dbReference type="PROSITE" id="PS50850">
    <property type="entry name" value="MFS"/>
    <property type="match status" value="1"/>
</dbReference>
<dbReference type="GO" id="GO:0022857">
    <property type="term" value="F:transmembrane transporter activity"/>
    <property type="evidence" value="ECO:0007669"/>
    <property type="project" value="InterPro"/>
</dbReference>
<feature type="transmembrane region" description="Helical" evidence="4">
    <location>
        <begin position="182"/>
        <end position="202"/>
    </location>
</feature>
<organism evidence="6 7">
    <name type="scientific">Pseudomonas nitroreducens</name>
    <dbReference type="NCBI Taxonomy" id="46680"/>
    <lineage>
        <taxon>Bacteria</taxon>
        <taxon>Pseudomonadati</taxon>
        <taxon>Pseudomonadota</taxon>
        <taxon>Gammaproteobacteria</taxon>
        <taxon>Pseudomonadales</taxon>
        <taxon>Pseudomonadaceae</taxon>
        <taxon>Pseudomonas</taxon>
    </lineage>
</organism>
<dbReference type="CDD" id="cd17355">
    <property type="entry name" value="MFS_YcxA_like"/>
    <property type="match status" value="1"/>
</dbReference>
<keyword evidence="3 4" id="KW-0472">Membrane</keyword>
<evidence type="ECO:0000313" key="7">
    <source>
        <dbReference type="Proteomes" id="UP000501063"/>
    </source>
</evidence>
<dbReference type="InterPro" id="IPR020846">
    <property type="entry name" value="MFS_dom"/>
</dbReference>
<feature type="transmembrane region" description="Helical" evidence="4">
    <location>
        <begin position="117"/>
        <end position="138"/>
    </location>
</feature>
<protein>
    <submittedName>
        <fullName evidence="6">MFS transporter</fullName>
    </submittedName>
</protein>
<dbReference type="AlphaFoldDB" id="A0A6G6J3J9"/>